<reference evidence="2" key="1">
    <citation type="journal article" date="2016" name="Nat. Biotechnol.">
        <title>Sequencing wild and cultivated cassava and related species reveals extensive interspecific hybridization and genetic diversity.</title>
        <authorList>
            <person name="Bredeson J.V."/>
            <person name="Lyons J.B."/>
            <person name="Prochnik S.E."/>
            <person name="Wu G.A."/>
            <person name="Ha C.M."/>
            <person name="Edsinger-Gonzales E."/>
            <person name="Grimwood J."/>
            <person name="Schmutz J."/>
            <person name="Rabbi I.Y."/>
            <person name="Egesi C."/>
            <person name="Nauluvula P."/>
            <person name="Lebot V."/>
            <person name="Ndunguru J."/>
            <person name="Mkamilo G."/>
            <person name="Bart R.S."/>
            <person name="Setter T.L."/>
            <person name="Gleadow R.M."/>
            <person name="Kulakow P."/>
            <person name="Ferguson M.E."/>
            <person name="Rounsley S."/>
            <person name="Rokhsar D.S."/>
        </authorList>
    </citation>
    <scope>NUCLEOTIDE SEQUENCE [LARGE SCALE GENOMIC DNA]</scope>
    <source>
        <strain evidence="2">cv. AM560-2</strain>
    </source>
</reference>
<dbReference type="EMBL" id="CM004396">
    <property type="protein sequence ID" value="OAY39285.1"/>
    <property type="molecule type" value="Genomic_DNA"/>
</dbReference>
<dbReference type="Proteomes" id="UP000091857">
    <property type="component" value="Chromosome 10"/>
</dbReference>
<dbReference type="Gramene" id="Manes.10G082300.5.v8.1">
    <property type="protein sequence ID" value="Manes.10G082300.5.v8.1.CDS"/>
    <property type="gene ID" value="Manes.10G082300.v8.1"/>
</dbReference>
<evidence type="ECO:0000313" key="2">
    <source>
        <dbReference type="Proteomes" id="UP000091857"/>
    </source>
</evidence>
<gene>
    <name evidence="1" type="ORF">MANES_10G082300v8</name>
</gene>
<dbReference type="Gramene" id="Manes.10G082300.3.v8.1">
    <property type="protein sequence ID" value="Manes.10G082300.3.v8.1.CDS"/>
    <property type="gene ID" value="Manes.10G082300.v8.1"/>
</dbReference>
<dbReference type="AlphaFoldDB" id="A0A2C9V4K6"/>
<keyword evidence="2" id="KW-1185">Reference proteome</keyword>
<name>A0A2C9V4K6_MANES</name>
<proteinExistence type="predicted"/>
<protein>
    <submittedName>
        <fullName evidence="1">Uncharacterized protein</fullName>
    </submittedName>
</protein>
<evidence type="ECO:0000313" key="1">
    <source>
        <dbReference type="EMBL" id="OAY39285.1"/>
    </source>
</evidence>
<comment type="caution">
    <text evidence="1">The sequence shown here is derived from an EMBL/GenBank/DDBJ whole genome shotgun (WGS) entry which is preliminary data.</text>
</comment>
<accession>A0A2C9V4K6</accession>
<organism evidence="1 2">
    <name type="scientific">Manihot esculenta</name>
    <name type="common">Cassava</name>
    <name type="synonym">Jatropha manihot</name>
    <dbReference type="NCBI Taxonomy" id="3983"/>
    <lineage>
        <taxon>Eukaryota</taxon>
        <taxon>Viridiplantae</taxon>
        <taxon>Streptophyta</taxon>
        <taxon>Embryophyta</taxon>
        <taxon>Tracheophyta</taxon>
        <taxon>Spermatophyta</taxon>
        <taxon>Magnoliopsida</taxon>
        <taxon>eudicotyledons</taxon>
        <taxon>Gunneridae</taxon>
        <taxon>Pentapetalae</taxon>
        <taxon>rosids</taxon>
        <taxon>fabids</taxon>
        <taxon>Malpighiales</taxon>
        <taxon>Euphorbiaceae</taxon>
        <taxon>Crotonoideae</taxon>
        <taxon>Manihoteae</taxon>
        <taxon>Manihot</taxon>
    </lineage>
</organism>
<sequence>MELDTGWPDLKQSNERTNLWLCDLISGQILISILEIKNKLRHFGESNLGPFPLDEMPICQICFCFDL</sequence>